<accession>A0ABU6XJM4</accession>
<sequence>MLGNQDLDDVIRDLCVEGLVWALGARNNPLYLKRSNLNSIERGWHEFVIQNIMPTTNQSEVTIKRAVLIHYIMHGQEVRVEKIIVDAMMNIINKIYTSKPPLAFPNIIACLCEAMEISYSISEPNEAVPKARPTTAAMMENIRYPPLHPPQPQQHFYQEQPAGNDAQIPRGYGWGQLREDMANLKTTQIEFYESILAQQASQGLRLNEIEVKQKDMCAEQTQFYEDVRAYHAQQQEYQRQQQE</sequence>
<reference evidence="2 3" key="1">
    <citation type="journal article" date="2023" name="Plants (Basel)">
        <title>Bridging the Gap: Combining Genomics and Transcriptomics Approaches to Understand Stylosanthes scabra, an Orphan Legume from the Brazilian Caatinga.</title>
        <authorList>
            <person name="Ferreira-Neto J.R.C."/>
            <person name="da Silva M.D."/>
            <person name="Binneck E."/>
            <person name="de Melo N.F."/>
            <person name="da Silva R.H."/>
            <person name="de Melo A.L.T.M."/>
            <person name="Pandolfi V."/>
            <person name="Bustamante F.O."/>
            <person name="Brasileiro-Vidal A.C."/>
            <person name="Benko-Iseppon A.M."/>
        </authorList>
    </citation>
    <scope>NUCLEOTIDE SEQUENCE [LARGE SCALE GENOMIC DNA]</scope>
    <source>
        <tissue evidence="2">Leaves</tissue>
    </source>
</reference>
<evidence type="ECO:0000313" key="2">
    <source>
        <dbReference type="EMBL" id="MED6197440.1"/>
    </source>
</evidence>
<protein>
    <recommendedName>
        <fullName evidence="1">Putative plant transposon protein domain-containing protein</fullName>
    </recommendedName>
</protein>
<proteinExistence type="predicted"/>
<dbReference type="Proteomes" id="UP001341840">
    <property type="component" value="Unassembled WGS sequence"/>
</dbReference>
<keyword evidence="3" id="KW-1185">Reference proteome</keyword>
<dbReference type="Pfam" id="PF20167">
    <property type="entry name" value="Transposase_32"/>
    <property type="match status" value="1"/>
</dbReference>
<dbReference type="InterPro" id="IPR046796">
    <property type="entry name" value="Transposase_32_dom"/>
</dbReference>
<evidence type="ECO:0000313" key="3">
    <source>
        <dbReference type="Proteomes" id="UP001341840"/>
    </source>
</evidence>
<name>A0ABU6XJM4_9FABA</name>
<comment type="caution">
    <text evidence="2">The sequence shown here is derived from an EMBL/GenBank/DDBJ whole genome shotgun (WGS) entry which is preliminary data.</text>
</comment>
<evidence type="ECO:0000259" key="1">
    <source>
        <dbReference type="Pfam" id="PF20167"/>
    </source>
</evidence>
<organism evidence="2 3">
    <name type="scientific">Stylosanthes scabra</name>
    <dbReference type="NCBI Taxonomy" id="79078"/>
    <lineage>
        <taxon>Eukaryota</taxon>
        <taxon>Viridiplantae</taxon>
        <taxon>Streptophyta</taxon>
        <taxon>Embryophyta</taxon>
        <taxon>Tracheophyta</taxon>
        <taxon>Spermatophyta</taxon>
        <taxon>Magnoliopsida</taxon>
        <taxon>eudicotyledons</taxon>
        <taxon>Gunneridae</taxon>
        <taxon>Pentapetalae</taxon>
        <taxon>rosids</taxon>
        <taxon>fabids</taxon>
        <taxon>Fabales</taxon>
        <taxon>Fabaceae</taxon>
        <taxon>Papilionoideae</taxon>
        <taxon>50 kb inversion clade</taxon>
        <taxon>dalbergioids sensu lato</taxon>
        <taxon>Dalbergieae</taxon>
        <taxon>Pterocarpus clade</taxon>
        <taxon>Stylosanthes</taxon>
    </lineage>
</organism>
<gene>
    <name evidence="2" type="ORF">PIB30_056506</name>
</gene>
<feature type="domain" description="Putative plant transposon protein" evidence="1">
    <location>
        <begin position="4"/>
        <end position="117"/>
    </location>
</feature>
<dbReference type="EMBL" id="JASCZI010211901">
    <property type="protein sequence ID" value="MED6197440.1"/>
    <property type="molecule type" value="Genomic_DNA"/>
</dbReference>